<dbReference type="PROSITE" id="PS51257">
    <property type="entry name" value="PROKAR_LIPOPROTEIN"/>
    <property type="match status" value="1"/>
</dbReference>
<evidence type="ECO:0008006" key="3">
    <source>
        <dbReference type="Google" id="ProtNLM"/>
    </source>
</evidence>
<evidence type="ECO:0000313" key="1">
    <source>
        <dbReference type="EMBL" id="SEI12583.1"/>
    </source>
</evidence>
<dbReference type="Proteomes" id="UP000199371">
    <property type="component" value="Unassembled WGS sequence"/>
</dbReference>
<dbReference type="AlphaFoldDB" id="A0A1H6NC28"/>
<evidence type="ECO:0000313" key="2">
    <source>
        <dbReference type="Proteomes" id="UP000199371"/>
    </source>
</evidence>
<keyword evidence="2" id="KW-1185">Reference proteome</keyword>
<dbReference type="RefSeq" id="WP_143039996.1">
    <property type="nucleotide sequence ID" value="NZ_FNXF01000025.1"/>
</dbReference>
<organism evidence="1 2">
    <name type="scientific">Rheinheimera pacifica</name>
    <dbReference type="NCBI Taxonomy" id="173990"/>
    <lineage>
        <taxon>Bacteria</taxon>
        <taxon>Pseudomonadati</taxon>
        <taxon>Pseudomonadota</taxon>
        <taxon>Gammaproteobacteria</taxon>
        <taxon>Chromatiales</taxon>
        <taxon>Chromatiaceae</taxon>
        <taxon>Rheinheimera</taxon>
    </lineage>
</organism>
<accession>A0A1H6NC28</accession>
<dbReference type="EMBL" id="FNXF01000025">
    <property type="protein sequence ID" value="SEI12583.1"/>
    <property type="molecule type" value="Genomic_DNA"/>
</dbReference>
<gene>
    <name evidence="1" type="ORF">SAMN05660691_03971</name>
</gene>
<sequence length="171" mass="18917">MKSLISLLAIFALISCSTNGNKVSSGPKNEKQIDKADSLLADLAPEKVKACLSLASMARSAIFNREKGVSKESLLAPLPTKEQLNSYPKNMDVQKMMGLTMHEIVSEVYNYQPLESEIYSSYTAEVCLRKLKNTAVPERFTEAHKELKECEVEETEKNRILCAMAVAGSKP</sequence>
<name>A0A1H6NC28_9GAMM</name>
<protein>
    <recommendedName>
        <fullName evidence="3">Lipoprotein</fullName>
    </recommendedName>
</protein>
<reference evidence="2" key="1">
    <citation type="submission" date="2016-10" db="EMBL/GenBank/DDBJ databases">
        <authorList>
            <person name="Varghese N."/>
            <person name="Submissions S."/>
        </authorList>
    </citation>
    <scope>NUCLEOTIDE SEQUENCE [LARGE SCALE GENOMIC DNA]</scope>
    <source>
        <strain evidence="2">DSM 17616</strain>
    </source>
</reference>
<proteinExistence type="predicted"/>